<gene>
    <name evidence="1" type="ORF">M501DRAFT_1032337</name>
</gene>
<dbReference type="AlphaFoldDB" id="A0A9P4S9F3"/>
<evidence type="ECO:0000313" key="1">
    <source>
        <dbReference type="EMBL" id="KAF2838419.1"/>
    </source>
</evidence>
<proteinExistence type="predicted"/>
<dbReference type="EMBL" id="MU006097">
    <property type="protein sequence ID" value="KAF2838419.1"/>
    <property type="molecule type" value="Genomic_DNA"/>
</dbReference>
<name>A0A9P4S9F3_9PEZI</name>
<reference evidence="1" key="1">
    <citation type="journal article" date="2020" name="Stud. Mycol.">
        <title>101 Dothideomycetes genomes: a test case for predicting lifestyles and emergence of pathogens.</title>
        <authorList>
            <person name="Haridas S."/>
            <person name="Albert R."/>
            <person name="Binder M."/>
            <person name="Bloem J."/>
            <person name="Labutti K."/>
            <person name="Salamov A."/>
            <person name="Andreopoulos B."/>
            <person name="Baker S."/>
            <person name="Barry K."/>
            <person name="Bills G."/>
            <person name="Bluhm B."/>
            <person name="Cannon C."/>
            <person name="Castanera R."/>
            <person name="Culley D."/>
            <person name="Daum C."/>
            <person name="Ezra D."/>
            <person name="Gonzalez J."/>
            <person name="Henrissat B."/>
            <person name="Kuo A."/>
            <person name="Liang C."/>
            <person name="Lipzen A."/>
            <person name="Lutzoni F."/>
            <person name="Magnuson J."/>
            <person name="Mondo S."/>
            <person name="Nolan M."/>
            <person name="Ohm R."/>
            <person name="Pangilinan J."/>
            <person name="Park H.-J."/>
            <person name="Ramirez L."/>
            <person name="Alfaro M."/>
            <person name="Sun H."/>
            <person name="Tritt A."/>
            <person name="Yoshinaga Y."/>
            <person name="Zwiers L.-H."/>
            <person name="Turgeon B."/>
            <person name="Goodwin S."/>
            <person name="Spatafora J."/>
            <person name="Crous P."/>
            <person name="Grigoriev I."/>
        </authorList>
    </citation>
    <scope>NUCLEOTIDE SEQUENCE</scope>
    <source>
        <strain evidence="1">CBS 101060</strain>
    </source>
</reference>
<organism evidence="1 2">
    <name type="scientific">Patellaria atrata CBS 101060</name>
    <dbReference type="NCBI Taxonomy" id="1346257"/>
    <lineage>
        <taxon>Eukaryota</taxon>
        <taxon>Fungi</taxon>
        <taxon>Dikarya</taxon>
        <taxon>Ascomycota</taxon>
        <taxon>Pezizomycotina</taxon>
        <taxon>Dothideomycetes</taxon>
        <taxon>Dothideomycetes incertae sedis</taxon>
        <taxon>Patellariales</taxon>
        <taxon>Patellariaceae</taxon>
        <taxon>Patellaria</taxon>
    </lineage>
</organism>
<evidence type="ECO:0000313" key="2">
    <source>
        <dbReference type="Proteomes" id="UP000799429"/>
    </source>
</evidence>
<sequence>MPSPITYNLRKRKEVEISPSRMAQEGKGNELGEVVDGRWHHTCIAAKSFSDGGRDVEGGEVVRTGTDPLVIQVEIPACDREKGQPSYLSILPAVEPRPKVDLANRIESQQEARVGRARQVAVLFQIPWRCRRSSREYNTGLVARHAGAYARCGEASSFGSRHTGTREVTKPTVLVATVYSTGCSRIESSKWQVDTITLERDKRLHCWARVAKIRKTWRRLALHVRVEKLKGKVG</sequence>
<protein>
    <submittedName>
        <fullName evidence="1">Uncharacterized protein</fullName>
    </submittedName>
</protein>
<comment type="caution">
    <text evidence="1">The sequence shown here is derived from an EMBL/GenBank/DDBJ whole genome shotgun (WGS) entry which is preliminary data.</text>
</comment>
<keyword evidence="2" id="KW-1185">Reference proteome</keyword>
<accession>A0A9P4S9F3</accession>
<dbReference type="Proteomes" id="UP000799429">
    <property type="component" value="Unassembled WGS sequence"/>
</dbReference>